<sequence>MAKQNKRPNGILLSLTISRSLDYFTDLKGKRRAWQATTDENRSGEDVREDRNKKWELAFKARVKHVVPGLFLEVLTV</sequence>
<dbReference type="AlphaFoldDB" id="A0A9W9FIM2"/>
<gene>
    <name evidence="1" type="ORF">N7456_006932</name>
</gene>
<keyword evidence="2" id="KW-1185">Reference proteome</keyword>
<organism evidence="1 2">
    <name type="scientific">Penicillium angulare</name>
    <dbReference type="NCBI Taxonomy" id="116970"/>
    <lineage>
        <taxon>Eukaryota</taxon>
        <taxon>Fungi</taxon>
        <taxon>Dikarya</taxon>
        <taxon>Ascomycota</taxon>
        <taxon>Pezizomycotina</taxon>
        <taxon>Eurotiomycetes</taxon>
        <taxon>Eurotiomycetidae</taxon>
        <taxon>Eurotiales</taxon>
        <taxon>Aspergillaceae</taxon>
        <taxon>Penicillium</taxon>
    </lineage>
</organism>
<dbReference type="EMBL" id="JAPQKH010000004">
    <property type="protein sequence ID" value="KAJ5100880.1"/>
    <property type="molecule type" value="Genomic_DNA"/>
</dbReference>
<reference evidence="1" key="1">
    <citation type="submission" date="2022-11" db="EMBL/GenBank/DDBJ databases">
        <authorList>
            <person name="Petersen C."/>
        </authorList>
    </citation>
    <scope>NUCLEOTIDE SEQUENCE</scope>
    <source>
        <strain evidence="1">IBT 30069</strain>
    </source>
</reference>
<comment type="caution">
    <text evidence="1">The sequence shown here is derived from an EMBL/GenBank/DDBJ whole genome shotgun (WGS) entry which is preliminary data.</text>
</comment>
<accession>A0A9W9FIM2</accession>
<protein>
    <submittedName>
        <fullName evidence="1">Dual specificity phosphatase catalytic domain protein</fullName>
    </submittedName>
</protein>
<proteinExistence type="predicted"/>
<name>A0A9W9FIM2_9EURO</name>
<reference evidence="1" key="2">
    <citation type="journal article" date="2023" name="IMA Fungus">
        <title>Comparative genomic study of the Penicillium genus elucidates a diverse pangenome and 15 lateral gene transfer events.</title>
        <authorList>
            <person name="Petersen C."/>
            <person name="Sorensen T."/>
            <person name="Nielsen M.R."/>
            <person name="Sondergaard T.E."/>
            <person name="Sorensen J.L."/>
            <person name="Fitzpatrick D.A."/>
            <person name="Frisvad J.C."/>
            <person name="Nielsen K.L."/>
        </authorList>
    </citation>
    <scope>NUCLEOTIDE SEQUENCE</scope>
    <source>
        <strain evidence="1">IBT 30069</strain>
    </source>
</reference>
<evidence type="ECO:0000313" key="2">
    <source>
        <dbReference type="Proteomes" id="UP001149165"/>
    </source>
</evidence>
<dbReference type="Proteomes" id="UP001149165">
    <property type="component" value="Unassembled WGS sequence"/>
</dbReference>
<evidence type="ECO:0000313" key="1">
    <source>
        <dbReference type="EMBL" id="KAJ5100880.1"/>
    </source>
</evidence>